<reference evidence="1" key="1">
    <citation type="submission" date="2018-07" db="EMBL/GenBank/DDBJ databases">
        <authorList>
            <person name="Quirk P.G."/>
            <person name="Krulwich T.A."/>
        </authorList>
    </citation>
    <scope>NUCLEOTIDE SEQUENCE</scope>
    <source>
        <strain evidence="1">96224</strain>
    </source>
</reference>
<name>A0A381L2I4_BLUGR</name>
<protein>
    <submittedName>
        <fullName evidence="1">Bgt-1082</fullName>
    </submittedName>
</protein>
<accession>A0A381L2I4</accession>
<proteinExistence type="predicted"/>
<sequence length="95" mass="10187">MGMGPFMRTVAMACGEPPMPGLLLSRLIVVRDAARQQDQDLSFPATSAASLWSRAAIPAPCRRRATASTAPNLGLRQRPSRETVAERVGRVAAKI</sequence>
<gene>
    <name evidence="1" type="ORF">BGT96224V2_LOCUS1253</name>
</gene>
<dbReference type="EMBL" id="UIGY01000011">
    <property type="protein sequence ID" value="SUZ08125.1"/>
    <property type="molecule type" value="Genomic_DNA"/>
</dbReference>
<evidence type="ECO:0000313" key="1">
    <source>
        <dbReference type="EMBL" id="SUZ08125.1"/>
    </source>
</evidence>
<organism evidence="1">
    <name type="scientific">Blumeria graminis f. sp. tritici 96224</name>
    <dbReference type="NCBI Taxonomy" id="1268274"/>
    <lineage>
        <taxon>Eukaryota</taxon>
        <taxon>Fungi</taxon>
        <taxon>Dikarya</taxon>
        <taxon>Ascomycota</taxon>
        <taxon>Pezizomycotina</taxon>
        <taxon>Leotiomycetes</taxon>
        <taxon>Erysiphales</taxon>
        <taxon>Erysiphaceae</taxon>
        <taxon>Blumeria</taxon>
    </lineage>
</organism>
<dbReference type="AlphaFoldDB" id="A0A381L2I4"/>